<dbReference type="PANTHER" id="PTHR37422:SF13">
    <property type="entry name" value="LIPOPOLYSACCHARIDE BIOSYNTHESIS PROTEIN PA4999-RELATED"/>
    <property type="match status" value="1"/>
</dbReference>
<dbReference type="InterPro" id="IPR051533">
    <property type="entry name" value="WaaL-like"/>
</dbReference>
<feature type="domain" description="O-antigen ligase-related" evidence="6">
    <location>
        <begin position="187"/>
        <end position="337"/>
    </location>
</feature>
<feature type="transmembrane region" description="Helical" evidence="5">
    <location>
        <begin position="12"/>
        <end position="29"/>
    </location>
</feature>
<reference evidence="7 8" key="1">
    <citation type="submission" date="2019-03" db="EMBL/GenBank/DDBJ databases">
        <title>Genomic Encyclopedia of Type Strains, Phase IV (KMG-IV): sequencing the most valuable type-strain genomes for metagenomic binning, comparative biology and taxonomic classification.</title>
        <authorList>
            <person name="Goeker M."/>
        </authorList>
    </citation>
    <scope>NUCLEOTIDE SEQUENCE [LARGE SCALE GENOMIC DNA]</scope>
    <source>
        <strain evidence="7 8">DSM 100309</strain>
    </source>
</reference>
<comment type="subcellular location">
    <subcellularLocation>
        <location evidence="1">Membrane</location>
        <topology evidence="1">Multi-pass membrane protein</topology>
    </subcellularLocation>
</comment>
<comment type="caution">
    <text evidence="7">The sequence shown here is derived from an EMBL/GenBank/DDBJ whole genome shotgun (WGS) entry which is preliminary data.</text>
</comment>
<dbReference type="InterPro" id="IPR007016">
    <property type="entry name" value="O-antigen_ligase-rel_domated"/>
</dbReference>
<feature type="transmembrane region" description="Helical" evidence="5">
    <location>
        <begin position="60"/>
        <end position="79"/>
    </location>
</feature>
<evidence type="ECO:0000313" key="7">
    <source>
        <dbReference type="EMBL" id="TCV84285.1"/>
    </source>
</evidence>
<name>A0A4R3XWZ9_9PROT</name>
<dbReference type="RefSeq" id="WP_124945461.1">
    <property type="nucleotide sequence ID" value="NZ_BHVT01000015.1"/>
</dbReference>
<evidence type="ECO:0000256" key="4">
    <source>
        <dbReference type="ARBA" id="ARBA00023136"/>
    </source>
</evidence>
<organism evidence="7 8">
    <name type="scientific">Sulfurirhabdus autotrophica</name>
    <dbReference type="NCBI Taxonomy" id="1706046"/>
    <lineage>
        <taxon>Bacteria</taxon>
        <taxon>Pseudomonadati</taxon>
        <taxon>Pseudomonadota</taxon>
        <taxon>Betaproteobacteria</taxon>
        <taxon>Nitrosomonadales</taxon>
        <taxon>Sulfuricellaceae</taxon>
        <taxon>Sulfurirhabdus</taxon>
    </lineage>
</organism>
<evidence type="ECO:0000256" key="1">
    <source>
        <dbReference type="ARBA" id="ARBA00004141"/>
    </source>
</evidence>
<dbReference type="GO" id="GO:0016020">
    <property type="term" value="C:membrane"/>
    <property type="evidence" value="ECO:0007669"/>
    <property type="project" value="UniProtKB-SubCell"/>
</dbReference>
<dbReference type="AlphaFoldDB" id="A0A4R3XWZ9"/>
<evidence type="ECO:0000256" key="3">
    <source>
        <dbReference type="ARBA" id="ARBA00022989"/>
    </source>
</evidence>
<evidence type="ECO:0000259" key="6">
    <source>
        <dbReference type="Pfam" id="PF04932"/>
    </source>
</evidence>
<feature type="transmembrane region" description="Helical" evidence="5">
    <location>
        <begin position="389"/>
        <end position="406"/>
    </location>
</feature>
<keyword evidence="4 5" id="KW-0472">Membrane</keyword>
<dbReference type="PANTHER" id="PTHR37422">
    <property type="entry name" value="TEICHURONIC ACID BIOSYNTHESIS PROTEIN TUAE"/>
    <property type="match status" value="1"/>
</dbReference>
<accession>A0A4R3XWZ9</accession>
<feature type="transmembrane region" description="Helical" evidence="5">
    <location>
        <begin position="178"/>
        <end position="197"/>
    </location>
</feature>
<dbReference type="GO" id="GO:0016874">
    <property type="term" value="F:ligase activity"/>
    <property type="evidence" value="ECO:0007669"/>
    <property type="project" value="UniProtKB-KW"/>
</dbReference>
<gene>
    <name evidence="7" type="ORF">EDC63_11249</name>
</gene>
<evidence type="ECO:0000256" key="5">
    <source>
        <dbReference type="SAM" id="Phobius"/>
    </source>
</evidence>
<feature type="transmembrane region" description="Helical" evidence="5">
    <location>
        <begin position="363"/>
        <end position="383"/>
    </location>
</feature>
<keyword evidence="8" id="KW-1185">Reference proteome</keyword>
<proteinExistence type="predicted"/>
<sequence>MTSIVTKLTSKYLIEVVLLIGLIIAVPLLEAPKNIFWLAYCITWLFNRFKDKNFGGQWDIWDSLIFTWIVSGYVISAFAGMHSSEWGGANDILRYGSILWLIKRSGYQRNELMWLGFTVITSTLIALTYAFWALYVSHTRQLLELNSVGHVNHSAIYMAISFGVALSYTLALWKKLGIIGRLLGTLCIVLFAVAVLISASRAAVAMAIVFAIILGIAWVKRSGKSGILLLVGIMCVVAGAYFAKIDVVKKQEAVAKENRLLTGRDQIWHSAIVAWKEFPLFGVGMHNYNQISMEKVQTWVEASGKPFDPSYYLGSAHGHSLFFTALAERGAIGLSVLVTILLSWLYTLIRFRPKIQDEDIEWALWGSSLSAWLVNVGVGFVNTTLHHEHGILSATLLGMWLAYLHLKKQNVSTTTTAK</sequence>
<feature type="transmembrane region" description="Helical" evidence="5">
    <location>
        <begin position="112"/>
        <end position="135"/>
    </location>
</feature>
<evidence type="ECO:0000256" key="2">
    <source>
        <dbReference type="ARBA" id="ARBA00022692"/>
    </source>
</evidence>
<dbReference type="EMBL" id="SMCO01000012">
    <property type="protein sequence ID" value="TCV84285.1"/>
    <property type="molecule type" value="Genomic_DNA"/>
</dbReference>
<dbReference type="OrthoDB" id="871774at2"/>
<dbReference type="Proteomes" id="UP000295367">
    <property type="component" value="Unassembled WGS sequence"/>
</dbReference>
<keyword evidence="3 5" id="KW-1133">Transmembrane helix</keyword>
<evidence type="ECO:0000313" key="8">
    <source>
        <dbReference type="Proteomes" id="UP000295367"/>
    </source>
</evidence>
<feature type="transmembrane region" description="Helical" evidence="5">
    <location>
        <begin position="331"/>
        <end position="351"/>
    </location>
</feature>
<feature type="transmembrane region" description="Helical" evidence="5">
    <location>
        <begin position="203"/>
        <end position="219"/>
    </location>
</feature>
<feature type="transmembrane region" description="Helical" evidence="5">
    <location>
        <begin position="155"/>
        <end position="173"/>
    </location>
</feature>
<protein>
    <submittedName>
        <fullName evidence="7">O-antigen ligase</fullName>
    </submittedName>
</protein>
<keyword evidence="2 5" id="KW-0812">Transmembrane</keyword>
<dbReference type="Pfam" id="PF04932">
    <property type="entry name" value="Wzy_C"/>
    <property type="match status" value="1"/>
</dbReference>
<keyword evidence="7" id="KW-0436">Ligase</keyword>
<feature type="transmembrane region" description="Helical" evidence="5">
    <location>
        <begin position="226"/>
        <end position="243"/>
    </location>
</feature>